<dbReference type="PANTHER" id="PTHR35910">
    <property type="entry name" value="2EXR DOMAIN-CONTAINING PROTEIN"/>
    <property type="match status" value="1"/>
</dbReference>
<evidence type="ECO:0000259" key="2">
    <source>
        <dbReference type="Pfam" id="PF20150"/>
    </source>
</evidence>
<organism evidence="3 4">
    <name type="scientific">Zalerion maritima</name>
    <dbReference type="NCBI Taxonomy" id="339359"/>
    <lineage>
        <taxon>Eukaryota</taxon>
        <taxon>Fungi</taxon>
        <taxon>Dikarya</taxon>
        <taxon>Ascomycota</taxon>
        <taxon>Pezizomycotina</taxon>
        <taxon>Sordariomycetes</taxon>
        <taxon>Lulworthiomycetidae</taxon>
        <taxon>Lulworthiales</taxon>
        <taxon>Lulworthiaceae</taxon>
        <taxon>Zalerion</taxon>
    </lineage>
</organism>
<evidence type="ECO:0000256" key="1">
    <source>
        <dbReference type="SAM" id="MobiDB-lite"/>
    </source>
</evidence>
<feature type="domain" description="2EXR" evidence="2">
    <location>
        <begin position="25"/>
        <end position="196"/>
    </location>
</feature>
<feature type="region of interest" description="Disordered" evidence="1">
    <location>
        <begin position="1"/>
        <end position="28"/>
    </location>
</feature>
<dbReference type="Proteomes" id="UP001201980">
    <property type="component" value="Unassembled WGS sequence"/>
</dbReference>
<gene>
    <name evidence="3" type="ORF">MKZ38_002203</name>
</gene>
<sequence length="505" mass="58355">MISSYFTTSNPAPSHPPTTATESTFPRFTSLPPELRAKIYWLATPPRVVHVQEAAEDEEQFYRWHGDSVLSRTVDPSLAHFSHNWARILGPRIKDACRRQPTLEEYGFTSNKGAERPSENTRAMREIPSRWMVSARSSLVYEIVRKGYFFSEAAIPSLLHVCVESRELLVRGGYCLAFRTRTTGPRTWFHFERDVLYLETYDEYGDKEEEGERTVEDVALLSGESRWDVGQFHPDDMRRVRKLALQDGWNAVPNREWTDSSCECTWGVAAVLTLFERVKELFLVEWDTFPGDELWDGWWAVASSPEGEEPEEKTGKCARRWNGRWRCVEVEEIDALLPLFNGCHRDDSFRLESAEGFSVPIGLRNHKKRQTYGDEGYYHSRLGFVKTKIEACWDNILNNDGSEAVVPVKSWHVPDITLVHVLPDRELKFLEIERRTLWEHLDEMKRGKRVGPDIWQGPDVLLNSNDAQGYSGSESPYLSQADIISHKWWWAMEGAIPEPRRDAII</sequence>
<proteinExistence type="predicted"/>
<protein>
    <recommendedName>
        <fullName evidence="2">2EXR domain-containing protein</fullName>
    </recommendedName>
</protein>
<dbReference type="InterPro" id="IPR045518">
    <property type="entry name" value="2EXR"/>
</dbReference>
<dbReference type="AlphaFoldDB" id="A0AAD5WRF6"/>
<dbReference type="EMBL" id="JAKWBI020000164">
    <property type="protein sequence ID" value="KAJ2900968.1"/>
    <property type="molecule type" value="Genomic_DNA"/>
</dbReference>
<dbReference type="PANTHER" id="PTHR35910:SF6">
    <property type="entry name" value="2EXR DOMAIN-CONTAINING PROTEIN"/>
    <property type="match status" value="1"/>
</dbReference>
<dbReference type="Pfam" id="PF20150">
    <property type="entry name" value="2EXR"/>
    <property type="match status" value="1"/>
</dbReference>
<feature type="compositionally biased region" description="Polar residues" evidence="1">
    <location>
        <begin position="1"/>
        <end position="27"/>
    </location>
</feature>
<reference evidence="3" key="1">
    <citation type="submission" date="2022-07" db="EMBL/GenBank/DDBJ databases">
        <title>Draft genome sequence of Zalerion maritima ATCC 34329, a (micro)plastics degrading marine fungus.</title>
        <authorList>
            <person name="Paco A."/>
            <person name="Goncalves M.F.M."/>
            <person name="Rocha-Santos T.A.P."/>
            <person name="Alves A."/>
        </authorList>
    </citation>
    <scope>NUCLEOTIDE SEQUENCE</scope>
    <source>
        <strain evidence="3">ATCC 34329</strain>
    </source>
</reference>
<evidence type="ECO:0000313" key="3">
    <source>
        <dbReference type="EMBL" id="KAJ2900968.1"/>
    </source>
</evidence>
<evidence type="ECO:0000313" key="4">
    <source>
        <dbReference type="Proteomes" id="UP001201980"/>
    </source>
</evidence>
<accession>A0AAD5WRF6</accession>
<name>A0AAD5WRF6_9PEZI</name>
<keyword evidence="4" id="KW-1185">Reference proteome</keyword>
<comment type="caution">
    <text evidence="3">The sequence shown here is derived from an EMBL/GenBank/DDBJ whole genome shotgun (WGS) entry which is preliminary data.</text>
</comment>